<name>A0A2P2PD98_RHIMU</name>
<proteinExistence type="predicted"/>
<sequence length="16" mass="1829">MLAKQGRRSEILRIAS</sequence>
<reference evidence="1" key="1">
    <citation type="submission" date="2018-02" db="EMBL/GenBank/DDBJ databases">
        <title>Rhizophora mucronata_Transcriptome.</title>
        <authorList>
            <person name="Meera S.P."/>
            <person name="Sreeshan A."/>
            <person name="Augustine A."/>
        </authorList>
    </citation>
    <scope>NUCLEOTIDE SEQUENCE</scope>
    <source>
        <tissue evidence="1">Leaf</tissue>
    </source>
</reference>
<dbReference type="AlphaFoldDB" id="A0A2P2PD98"/>
<organism evidence="1">
    <name type="scientific">Rhizophora mucronata</name>
    <name type="common">Asiatic mangrove</name>
    <dbReference type="NCBI Taxonomy" id="61149"/>
    <lineage>
        <taxon>Eukaryota</taxon>
        <taxon>Viridiplantae</taxon>
        <taxon>Streptophyta</taxon>
        <taxon>Embryophyta</taxon>
        <taxon>Tracheophyta</taxon>
        <taxon>Spermatophyta</taxon>
        <taxon>Magnoliopsida</taxon>
        <taxon>eudicotyledons</taxon>
        <taxon>Gunneridae</taxon>
        <taxon>Pentapetalae</taxon>
        <taxon>rosids</taxon>
        <taxon>fabids</taxon>
        <taxon>Malpighiales</taxon>
        <taxon>Rhizophoraceae</taxon>
        <taxon>Rhizophora</taxon>
    </lineage>
</organism>
<protein>
    <submittedName>
        <fullName evidence="1">Uncharacterized protein</fullName>
    </submittedName>
</protein>
<dbReference type="EMBL" id="GGEC01072212">
    <property type="protein sequence ID" value="MBX52696.1"/>
    <property type="molecule type" value="Transcribed_RNA"/>
</dbReference>
<evidence type="ECO:0000313" key="1">
    <source>
        <dbReference type="EMBL" id="MBX52696.1"/>
    </source>
</evidence>
<accession>A0A2P2PD98</accession>